<feature type="region of interest" description="Disordered" evidence="1">
    <location>
        <begin position="3311"/>
        <end position="3346"/>
    </location>
</feature>
<sequence length="3641" mass="390508">MVVENSDTAPDPQNDPEPQQLASDAAEQENLGDTPTLDMTEDAAATASTTGGSDGSGPSSAQPVPGTRRDFEWKQERVRLAKLRRRLLIGAHSALQSLAGEDRRAHTPRLAVEKATIIPNSAAPVTDSRDAESSLPEAPARLCVKEPQPLLTPDGGGVSTQSATARLSITEALRVFANTFALTLHSTSQQWRTRFSAATSPVLPVFSSPSSVSITGTPLSLSFLRAPLGIVAAPCALGSVTQRTMVIEETAPLRWLETSFVDLCDRLLREIYDHYGSATGPHGLLSQVQDQAAVLLRAVDQETRAVNSYALHVMRRQCRKDAIAAAGRGRATGRRKSSTRAPKDTNVEDTLQNTLERLGQQLHLVHAWIIHLCTDGDEGDAVATTAEAAACVAQRALRWGTLRTAVVTSAVTLNDVRWMFAVALLECLHTQTYRFHHAKAAAADRDKTRGPAVVVEAHHLRGLAALTDFAMEQRLEVPPLLAAQPNNRGAETLPPAVLSQEEPLLEVIMLYHALLPTYALLLPLYHRVVVLATTPTATPSKERYTLLKPGSSVPLAFSLSDTDSHAEANQWQEQDALTASRGEDSNGRLSDEARKLADVRTAEASPLRVWDALVQHWEREQQQIRSEGVAAVVWWLRILPSWISTATDALQLRFILVGSGHADALRTADPLQVLGNRAAAVLRDALNFDRNEYERSRGAQRLLATRSTFTRSGVSCFDDAGISNGGKADSVSESGTTSAPAAGVTGEGGACGGSGGAGGRTGDAPPPLRRQRGKRSLFYKSPSEANGGVLVREGQDASARRSGNGLCGSTRSRFESRSRAGAGFAAMFSSPTLDAFGGIRRCADDDAPGAGQLRHGRAASASAAKKRSTSSIIQALVLSSESPIILSTLFRLDAQRRQSCFEEAWAATVHAQSELWRLLYALPPAAGAANEAASHKKVNSATLLRNALPGAVMSLVGATTVKESSGVANGPDQRGAAATASPPTSSVQIQMREETLRRVLCVLQSAQQQFGLSLFESLHHLMVSIAEVLLRIEHMNDSAPSSLRTLQESNVGKRTLLDRVRQRQAFVNVLNIGAALLLAGNPLPWESAQAAWQLQQQLRYPRVALHADSTVPRARFVPVADDEFAVQWMKAVVKDMSLLHVSCRQHADVVLTNALEMLRVLQTPSTCASLPFIAKQVTLVALLRSLSVLAGQWRQRRDATQKGFRVRQVAGLAEVKYDEVMRLYHALLDLLRDDGALRLLCCNATFVGELFEIHVRLKADLTSLIEWADTHLLPSVLTVVVAALHRSQSTDNASAHADVCEATLVLLSQLSRYAANPQMSVVDVVRTQWNQVLLQVSLYCIRTAGRGGRKRAPDYGLPPPVLPNMDDIAAPHQQLHGADAAAVAAAASRQWVEAFTGGRTPLFLALLHRSEALLGNASGLQSRSAEVAETTTSALAAYIAAWGERVRFGGRDWDTDHSVIHEDIADDPTVATCELLALLQVSYEAVQAFCEITSPALQACAAVAPFMAANPNSTRQLGFLVRFMEQHLRVQERLSRLADDEVDAFILPSRTRERAVSPVAGAGAKQSASSPSSSLAVSAATVSETAPLVLLDFVGYLSSRSVWAMVTWACNIAETVVKIELKHHRHIPEAVKAVATTAILSQIRAVPPPLRGAGKPPVNILRALLGLSDVVAGTTESLLGYHRRSVIRGLLSSPTRDQYRVVTFGLKQATAYVQEEARQYHGQRGDESDTHDASASAMVDGDPADVLQRAAHTEEAGEAYSTDETLHFRMNADGTIDRTWLATGAPGLPAPPRQQEVGIYYVKVWAAYAAQERLRATAGSVAGAPEILTPYLRTDLNREYRFFLSCLVCLVDACMESVLLYLQRLQGDGEEDIRLLVEAAVLELCRTVSATIHALLSLTPEVRRACCQREASELLWSSLCIISTISAVVPRDPQERFFTPRCTEAIGRVFSLTRRLVDDVIETMATTVTPIGGAADSTTVRGEAATTVAATREADVSLAHRPLCTALVRGAQLLMRDPHSSQRMSIRLAMRQRERDDLSAVLVALQVLIKSTAAYEPGRRLLHHVWTRLAAELSQPLLDSAVATAAQPHLPASKSKKAKKPAASTLRDASQAQLNVAATVISRSEYGAVLRGLAAVCAAPSHSLGTDGKLEVDENADDAANSAGPGLVVVCDVAAAVQHVVEDAAGIEEERRRCLNQSASQEEWHYAGVANSDGLASPTAVGGLTSPLLLHLAQDVSSGLPSFSVAEAMESGAMPATAIVDAVITHAAATVRAAGGRSSLDTASVPGVIRGGSVADGVVADVEDDPATAVGFLRLAREFQRHVTELLSLVSLRDITARPQAEVLFACIGLLHGTVSTAAEDRVWELMATKWSAELLAPGEQTFLRLQELELAKVRELRAMTLRDARSASGAPSRGGAPGVSHSNGSSPHSSLPWGAAVLDMFSAAGRTPTARSAQVSDELSVLAAAECSMRHHWCADGSDLPRHDDVSRMWPGDGSLRKSPRGEGMHHPTQEQRGNDPVSSLRLDPQATGMAALAAMPAPIPIPVVLTIFKVLGRRPVEHPVPGAQAGSTQAFDMRKGGMTANQAAVTASWLAKGGNDGSDMNDTSGRDTGAEWDSFRAFAEVFLTYTARAYWLLRPRLDDNAWAVWAIMEKSMAVYPTDNGVRQREWDRVCRQWRLPVSLDRAHAAAGQLFTGGQRHHIKAWTTALCPAACGEGTSTSVSPKAAEEAEEVVVLRYLQAASLYLHLLAMTMLLLSRLGMFGDLPKASIDVVRRRVQAQVLQHRSPGDRSATAAASSASAVSREALTRELAAMAQERQTQPSFVNRNLFEGATLQLLNVLWCVVRHADSLTHTATDTVVARFQAADATALRASAAPPHPRATQLRASSESAIVSYADHVRIMVAGVVQDTLDMVTSLGSRVPVTLPHLAVKALLTSGFSCEPLTLRLPAHDAPNAATTSSSSAHNDRSATHTDGTNNCSSALAVNVIAKYLSTTASGPSPMALDATLFVAPAGAAAPLSSTPDVAVTRSFNLVARPELFVGSPTMLAILSPQFVRSTICRSLEASATSSTLLPVALALEFYLSRHGVPLAPLLEATTELLTACTLRNNAVHMYCERLASELTSRKEFRQALAPPTIASAEQGAAGSISNEIVISFLAAIARRDVLVTKKTLAYLLHSVMRMRPDVFGQPPTENRQGKLTLVQVGTTVDSAIDTSNPLYTPAQPAAKQGNSDVDGPRDSVAVMNAFSLEKWSDATAMTHRKALAALTISLPTVVEVAMHMDSMRSLDPSEWRRAIQMLKTADEARRERVAVHRSHAQAAIQQGHVGSERGGEESDAQRPPRVDSTAAAAGKLDASLHLEDPFDFGVGMLHLRYALRKIVHASLRRLLHQQGPRMLADVASILQMVDPALQQTRTLTQASSSVADPRDVGARGRHPSPSSGVRGVSVHGVGPSADHPRPFDGVLAGTTRVLLSRAVLCAQAIGYDSTGAALEMSPRNDSSHPQGAQPVLKLPVPALQPSAVEAAISATASASAHHLGKGRQVRVGHSTGKIGQLSKEEKATVHQRVELERDAATTVGLTTVQLPPQGVRRILRALRFTRRHVAMKQRQQEYRKRRERRHEKPRGSGSLPHHAESSGGRTLVGGL</sequence>
<dbReference type="KEGG" id="phet:94291383"/>
<feature type="compositionally biased region" description="Gly residues" evidence="1">
    <location>
        <begin position="745"/>
        <end position="761"/>
    </location>
</feature>
<name>A0A836IYD2_9TRYP</name>
<organism evidence="2 3">
    <name type="scientific">Porcisia hertigi</name>
    <dbReference type="NCBI Taxonomy" id="2761500"/>
    <lineage>
        <taxon>Eukaryota</taxon>
        <taxon>Discoba</taxon>
        <taxon>Euglenozoa</taxon>
        <taxon>Kinetoplastea</taxon>
        <taxon>Metakinetoplastina</taxon>
        <taxon>Trypanosomatida</taxon>
        <taxon>Trypanosomatidae</taxon>
        <taxon>Leishmaniinae</taxon>
        <taxon>Porcisia</taxon>
    </lineage>
</organism>
<feature type="region of interest" description="Disordered" evidence="1">
    <location>
        <begin position="2403"/>
        <end position="2430"/>
    </location>
</feature>
<gene>
    <name evidence="2" type="ORF">JKF63_05343</name>
</gene>
<feature type="compositionally biased region" description="Low complexity" evidence="1">
    <location>
        <begin position="2407"/>
        <end position="2430"/>
    </location>
</feature>
<feature type="region of interest" description="Disordered" evidence="1">
    <location>
        <begin position="3533"/>
        <end position="3555"/>
    </location>
</feature>
<dbReference type="GeneID" id="94291383"/>
<dbReference type="EMBL" id="JAFJZO010000016">
    <property type="protein sequence ID" value="KAG5508840.1"/>
    <property type="molecule type" value="Genomic_DNA"/>
</dbReference>
<accession>A0A836IYD2</accession>
<feature type="region of interest" description="Disordered" evidence="1">
    <location>
        <begin position="1"/>
        <end position="72"/>
    </location>
</feature>
<evidence type="ECO:0000313" key="2">
    <source>
        <dbReference type="EMBL" id="KAG5508840.1"/>
    </source>
</evidence>
<dbReference type="Proteomes" id="UP000674318">
    <property type="component" value="Unassembled WGS sequence"/>
</dbReference>
<evidence type="ECO:0000256" key="1">
    <source>
        <dbReference type="SAM" id="MobiDB-lite"/>
    </source>
</evidence>
<feature type="region of interest" description="Disordered" evidence="1">
    <location>
        <begin position="3600"/>
        <end position="3641"/>
    </location>
</feature>
<feature type="region of interest" description="Disordered" evidence="1">
    <location>
        <begin position="3212"/>
        <end position="3232"/>
    </location>
</feature>
<feature type="region of interest" description="Disordered" evidence="1">
    <location>
        <begin position="2479"/>
        <end position="2520"/>
    </location>
</feature>
<proteinExistence type="predicted"/>
<feature type="compositionally biased region" description="Polar residues" evidence="1">
    <location>
        <begin position="3411"/>
        <end position="3420"/>
    </location>
</feature>
<feature type="region of interest" description="Disordered" evidence="1">
    <location>
        <begin position="2950"/>
        <end position="2974"/>
    </location>
</feature>
<feature type="compositionally biased region" description="Basic and acidic residues" evidence="1">
    <location>
        <begin position="3324"/>
        <end position="3339"/>
    </location>
</feature>
<keyword evidence="3" id="KW-1185">Reference proteome</keyword>
<dbReference type="RefSeq" id="XP_067758308.1">
    <property type="nucleotide sequence ID" value="XM_067901306.1"/>
</dbReference>
<feature type="compositionally biased region" description="Basic and acidic residues" evidence="1">
    <location>
        <begin position="2501"/>
        <end position="2515"/>
    </location>
</feature>
<reference evidence="2 3" key="1">
    <citation type="submission" date="2021-02" db="EMBL/GenBank/DDBJ databases">
        <title>Porcisia hertigi Genome sequencing and assembly.</title>
        <authorList>
            <person name="Almutairi H."/>
            <person name="Gatherer D."/>
        </authorList>
    </citation>
    <scope>NUCLEOTIDE SEQUENCE [LARGE SCALE GENOMIC DNA]</scope>
    <source>
        <strain evidence="2 3">C119</strain>
    </source>
</reference>
<feature type="compositionally biased region" description="Low complexity" evidence="1">
    <location>
        <begin position="3433"/>
        <end position="3450"/>
    </location>
</feature>
<feature type="region of interest" description="Disordered" evidence="1">
    <location>
        <begin position="963"/>
        <end position="986"/>
    </location>
</feature>
<comment type="caution">
    <text evidence="2">The sequence shown here is derived from an EMBL/GenBank/DDBJ whole genome shotgun (WGS) entry which is preliminary data.</text>
</comment>
<dbReference type="OrthoDB" id="273401at2759"/>
<protein>
    <submittedName>
        <fullName evidence="2">Uncharacterized protein</fullName>
    </submittedName>
</protein>
<feature type="region of interest" description="Disordered" evidence="1">
    <location>
        <begin position="724"/>
        <end position="782"/>
    </location>
</feature>
<feature type="compositionally biased region" description="Low complexity" evidence="1">
    <location>
        <begin position="42"/>
        <end position="61"/>
    </location>
</feature>
<evidence type="ECO:0000313" key="3">
    <source>
        <dbReference type="Proteomes" id="UP000674318"/>
    </source>
</evidence>
<feature type="compositionally biased region" description="Low complexity" evidence="1">
    <location>
        <begin position="976"/>
        <end position="986"/>
    </location>
</feature>
<feature type="region of interest" description="Disordered" evidence="1">
    <location>
        <begin position="3411"/>
        <end position="3455"/>
    </location>
</feature>